<dbReference type="Proteomes" id="UP000544413">
    <property type="component" value="Unassembled WGS sequence"/>
</dbReference>
<comment type="similarity">
    <text evidence="2">Belongs to the ABC-2 integral membrane protein family.</text>
</comment>
<evidence type="ECO:0000313" key="13">
    <source>
        <dbReference type="Proteomes" id="UP000574104"/>
    </source>
</evidence>
<feature type="domain" description="ABC transmembrane type-2" evidence="9">
    <location>
        <begin position="155"/>
        <end position="385"/>
    </location>
</feature>
<feature type="transmembrane region" description="Helical" evidence="8">
    <location>
        <begin position="274"/>
        <end position="297"/>
    </location>
</feature>
<evidence type="ECO:0000259" key="9">
    <source>
        <dbReference type="PROSITE" id="PS51012"/>
    </source>
</evidence>
<dbReference type="PROSITE" id="PS51012">
    <property type="entry name" value="ABC_TM2"/>
    <property type="match status" value="1"/>
</dbReference>
<keyword evidence="7 8" id="KW-0472">Membrane</keyword>
<dbReference type="RefSeq" id="WP_185405469.1">
    <property type="nucleotide sequence ID" value="NZ_JAARPT010000001.1"/>
</dbReference>
<dbReference type="PANTHER" id="PTHR30294:SF38">
    <property type="entry name" value="TRANSPORT PERMEASE PROTEIN"/>
    <property type="match status" value="1"/>
</dbReference>
<dbReference type="EMBL" id="JAARPT010000001">
    <property type="protein sequence ID" value="MBC1400465.1"/>
    <property type="molecule type" value="Genomic_DNA"/>
</dbReference>
<keyword evidence="4" id="KW-1003">Cell membrane</keyword>
<proteinExistence type="inferred from homology"/>
<dbReference type="Pfam" id="PF12698">
    <property type="entry name" value="ABC2_membrane_3"/>
    <property type="match status" value="1"/>
</dbReference>
<dbReference type="GO" id="GO:0140359">
    <property type="term" value="F:ABC-type transporter activity"/>
    <property type="evidence" value="ECO:0007669"/>
    <property type="project" value="InterPro"/>
</dbReference>
<dbReference type="EMBL" id="JAARSH010000003">
    <property type="protein sequence ID" value="MBC1615809.1"/>
    <property type="molecule type" value="Genomic_DNA"/>
</dbReference>
<gene>
    <name evidence="10" type="ORF">HB836_02560</name>
    <name evidence="11" type="ORF">HB904_06405</name>
</gene>
<evidence type="ECO:0000256" key="6">
    <source>
        <dbReference type="ARBA" id="ARBA00022989"/>
    </source>
</evidence>
<organism evidence="10 12">
    <name type="scientific">Listeria booriae</name>
    <dbReference type="NCBI Taxonomy" id="1552123"/>
    <lineage>
        <taxon>Bacteria</taxon>
        <taxon>Bacillati</taxon>
        <taxon>Bacillota</taxon>
        <taxon>Bacilli</taxon>
        <taxon>Bacillales</taxon>
        <taxon>Listeriaceae</taxon>
        <taxon>Listeria</taxon>
    </lineage>
</organism>
<comment type="subcellular location">
    <subcellularLocation>
        <location evidence="1">Cell membrane</location>
        <topology evidence="1">Multi-pass membrane protein</topology>
    </subcellularLocation>
</comment>
<name>A0A841YJ55_9LIST</name>
<evidence type="ECO:0000256" key="2">
    <source>
        <dbReference type="ARBA" id="ARBA00007783"/>
    </source>
</evidence>
<feature type="transmembrane region" description="Helical" evidence="8">
    <location>
        <begin position="364"/>
        <end position="382"/>
    </location>
</feature>
<evidence type="ECO:0000313" key="10">
    <source>
        <dbReference type="EMBL" id="MBC1400465.1"/>
    </source>
</evidence>
<evidence type="ECO:0000256" key="1">
    <source>
        <dbReference type="ARBA" id="ARBA00004651"/>
    </source>
</evidence>
<dbReference type="PANTHER" id="PTHR30294">
    <property type="entry name" value="MEMBRANE COMPONENT OF ABC TRANSPORTER YHHJ-RELATED"/>
    <property type="match status" value="1"/>
</dbReference>
<accession>A0A841YJ55</accession>
<feature type="transmembrane region" description="Helical" evidence="8">
    <location>
        <begin position="238"/>
        <end position="262"/>
    </location>
</feature>
<evidence type="ECO:0000256" key="5">
    <source>
        <dbReference type="ARBA" id="ARBA00022692"/>
    </source>
</evidence>
<evidence type="ECO:0000256" key="3">
    <source>
        <dbReference type="ARBA" id="ARBA00022448"/>
    </source>
</evidence>
<dbReference type="AlphaFoldDB" id="A0A841YJ55"/>
<evidence type="ECO:0000313" key="11">
    <source>
        <dbReference type="EMBL" id="MBC1615809.1"/>
    </source>
</evidence>
<feature type="transmembrane region" description="Helical" evidence="8">
    <location>
        <begin position="198"/>
        <end position="217"/>
    </location>
</feature>
<feature type="transmembrane region" description="Helical" evidence="8">
    <location>
        <begin position="21"/>
        <end position="39"/>
    </location>
</feature>
<dbReference type="InterPro" id="IPR051449">
    <property type="entry name" value="ABC-2_transporter_component"/>
</dbReference>
<comment type="caution">
    <text evidence="10">The sequence shown here is derived from an EMBL/GenBank/DDBJ whole genome shotgun (WGS) entry which is preliminary data.</text>
</comment>
<reference evidence="12 13" key="1">
    <citation type="submission" date="2020-03" db="EMBL/GenBank/DDBJ databases">
        <title>Soil Listeria distribution.</title>
        <authorList>
            <person name="Liao J."/>
            <person name="Wiedmann M."/>
        </authorList>
    </citation>
    <scope>NUCLEOTIDE SEQUENCE [LARGE SCALE GENOMIC DNA]</scope>
    <source>
        <strain evidence="11 13">FSL L7-1299</strain>
        <strain evidence="10 12">FSL L7-1658</strain>
    </source>
</reference>
<evidence type="ECO:0000256" key="4">
    <source>
        <dbReference type="ARBA" id="ARBA00022475"/>
    </source>
</evidence>
<dbReference type="InterPro" id="IPR047817">
    <property type="entry name" value="ABC2_TM_bact-type"/>
</dbReference>
<keyword evidence="5 8" id="KW-0812">Transmembrane</keyword>
<evidence type="ECO:0000256" key="8">
    <source>
        <dbReference type="SAM" id="Phobius"/>
    </source>
</evidence>
<sequence>MRVMAIVKRIANQFRRDKRTLALMFIAPLILITLINYLFDGDAVDPKVGVQGVSSEMVAQLKDTDIKVKQYDAVSNVKNTIKSDDLDAFIKQDGSDVQLTFENSDPGISKQIQMKLQAALMAEQKDTMKQLGKSMQETAAKVQQSLAAVAKQYAAQTGQQLDIPKVNLQIPDQQQLAISTDYIYGDADTTFFDTIGPIFIGFFVFFFVFLIAGISFLRERTTGTLERLMATPIKRWELETGYLLGFGIFALAQSIIVALYSIHVLDMVQMGSIWYVLLITLMLAMVALTLGILLSTFANNEFQIVQFIPIVIVPQVLFCGIFPLEGMADWLQWIAHIMPLYYGADALTSIMVKGEGFAGFATDFYILVGFALVFMILNIFALKKYRKI</sequence>
<dbReference type="Proteomes" id="UP000574104">
    <property type="component" value="Unassembled WGS sequence"/>
</dbReference>
<dbReference type="GO" id="GO:0005886">
    <property type="term" value="C:plasma membrane"/>
    <property type="evidence" value="ECO:0007669"/>
    <property type="project" value="UniProtKB-SubCell"/>
</dbReference>
<evidence type="ECO:0000313" key="12">
    <source>
        <dbReference type="Proteomes" id="UP000544413"/>
    </source>
</evidence>
<protein>
    <submittedName>
        <fullName evidence="10">ABC transporter permease</fullName>
    </submittedName>
</protein>
<keyword evidence="3" id="KW-0813">Transport</keyword>
<evidence type="ECO:0000256" key="7">
    <source>
        <dbReference type="ARBA" id="ARBA00023136"/>
    </source>
</evidence>
<dbReference type="InterPro" id="IPR013525">
    <property type="entry name" value="ABC2_TM"/>
</dbReference>
<keyword evidence="6 8" id="KW-1133">Transmembrane helix</keyword>
<feature type="transmembrane region" description="Helical" evidence="8">
    <location>
        <begin position="304"/>
        <end position="324"/>
    </location>
</feature>